<dbReference type="EMBL" id="LNZG01000020">
    <property type="protein sequence ID" value="ODA90145.1"/>
    <property type="molecule type" value="Genomic_DNA"/>
</dbReference>
<organism evidence="2 3">
    <name type="scientific">Leifsonia xyli subsp. xyli</name>
    <dbReference type="NCBI Taxonomy" id="59736"/>
    <lineage>
        <taxon>Bacteria</taxon>
        <taxon>Bacillati</taxon>
        <taxon>Actinomycetota</taxon>
        <taxon>Actinomycetes</taxon>
        <taxon>Micrococcales</taxon>
        <taxon>Microbacteriaceae</taxon>
        <taxon>Leifsonia</taxon>
    </lineage>
</organism>
<reference evidence="2 3" key="1">
    <citation type="submission" date="2015-11" db="EMBL/GenBank/DDBJ databases">
        <authorList>
            <person name="Zhang Y."/>
            <person name="Guo Z."/>
        </authorList>
    </citation>
    <scope>NUCLEOTIDE SEQUENCE [LARGE SCALE GENOMIC DNA]</scope>
    <source>
        <strain evidence="3">gdw1</strain>
    </source>
</reference>
<evidence type="ECO:0000313" key="2">
    <source>
        <dbReference type="EMBL" id="ODA90145.1"/>
    </source>
</evidence>
<dbReference type="AlphaFoldDB" id="A0A1E2SJV1"/>
<gene>
    <name evidence="2" type="ORF">ATY41_11370</name>
</gene>
<dbReference type="Proteomes" id="UP000094426">
    <property type="component" value="Unassembled WGS sequence"/>
</dbReference>
<feature type="region of interest" description="Disordered" evidence="1">
    <location>
        <begin position="1"/>
        <end position="21"/>
    </location>
</feature>
<evidence type="ECO:0000313" key="3">
    <source>
        <dbReference type="Proteomes" id="UP000094426"/>
    </source>
</evidence>
<proteinExistence type="predicted"/>
<accession>A0A1E2SJV1</accession>
<sequence length="75" mass="8056">MRGGELRGGGQRPIGQRCDGPDAFLAASRDVQTVVRDEAGHLVVQRRRGREEVFAIGRLVYAAVELTRAPPASVG</sequence>
<feature type="compositionally biased region" description="Gly residues" evidence="1">
    <location>
        <begin position="1"/>
        <end position="12"/>
    </location>
</feature>
<evidence type="ECO:0000256" key="1">
    <source>
        <dbReference type="SAM" id="MobiDB-lite"/>
    </source>
</evidence>
<protein>
    <submittedName>
        <fullName evidence="2">Uncharacterized protein</fullName>
    </submittedName>
</protein>
<comment type="caution">
    <text evidence="2">The sequence shown here is derived from an EMBL/GenBank/DDBJ whole genome shotgun (WGS) entry which is preliminary data.</text>
</comment>
<name>A0A1E2SJV1_LEIXY</name>